<dbReference type="AlphaFoldDB" id="A0A1Y5TM09"/>
<dbReference type="RefSeq" id="WP_085797338.1">
    <property type="nucleotide sequence ID" value="NZ_FWFO01000004.1"/>
</dbReference>
<evidence type="ECO:0000313" key="4">
    <source>
        <dbReference type="Proteomes" id="UP000193077"/>
    </source>
</evidence>
<dbReference type="OrthoDB" id="344729at2"/>
<dbReference type="InterPro" id="IPR007029">
    <property type="entry name" value="YHS_dom"/>
</dbReference>
<feature type="signal peptide" evidence="1">
    <location>
        <begin position="1"/>
        <end position="23"/>
    </location>
</feature>
<protein>
    <submittedName>
        <fullName evidence="3">YHS domain protein</fullName>
    </submittedName>
</protein>
<feature type="domain" description="YHS" evidence="2">
    <location>
        <begin position="45"/>
        <end position="88"/>
    </location>
</feature>
<evidence type="ECO:0000256" key="1">
    <source>
        <dbReference type="SAM" id="SignalP"/>
    </source>
</evidence>
<organism evidence="3 4">
    <name type="scientific">Falsiruegeria litorea R37</name>
    <dbReference type="NCBI Taxonomy" id="1200284"/>
    <lineage>
        <taxon>Bacteria</taxon>
        <taxon>Pseudomonadati</taxon>
        <taxon>Pseudomonadota</taxon>
        <taxon>Alphaproteobacteria</taxon>
        <taxon>Rhodobacterales</taxon>
        <taxon>Roseobacteraceae</taxon>
        <taxon>Falsiruegeria</taxon>
    </lineage>
</organism>
<keyword evidence="4" id="KW-1185">Reference proteome</keyword>
<evidence type="ECO:0000313" key="3">
    <source>
        <dbReference type="EMBL" id="SLN65400.1"/>
    </source>
</evidence>
<keyword evidence="1" id="KW-0732">Signal</keyword>
<evidence type="ECO:0000259" key="2">
    <source>
        <dbReference type="Pfam" id="PF04945"/>
    </source>
</evidence>
<reference evidence="3 4" key="1">
    <citation type="submission" date="2017-03" db="EMBL/GenBank/DDBJ databases">
        <authorList>
            <person name="Afonso C.L."/>
            <person name="Miller P.J."/>
            <person name="Scott M.A."/>
            <person name="Spackman E."/>
            <person name="Goraichik I."/>
            <person name="Dimitrov K.M."/>
            <person name="Suarez D.L."/>
            <person name="Swayne D.E."/>
        </authorList>
    </citation>
    <scope>NUCLEOTIDE SEQUENCE [LARGE SCALE GENOMIC DNA]</scope>
    <source>
        <strain evidence="3 4">CECT 7639</strain>
    </source>
</reference>
<dbReference type="NCBIfam" id="NF041384">
    <property type="entry name" value="YHS_seleno_dom"/>
    <property type="match status" value="1"/>
</dbReference>
<proteinExistence type="predicted"/>
<gene>
    <name evidence="3" type="ORF">TRL7639_03687</name>
</gene>
<accession>A0A1Y5TM09</accession>
<dbReference type="Pfam" id="PF04945">
    <property type="entry name" value="YHS"/>
    <property type="match status" value="1"/>
</dbReference>
<dbReference type="Proteomes" id="UP000193077">
    <property type="component" value="Unassembled WGS sequence"/>
</dbReference>
<name>A0A1Y5TM09_9RHOB</name>
<sequence>MNKVKSLIGGIALSVTLAGATLAAGVDVNASNTGLALQGFDPVAYFTVGEPTKGDYRLTSVYNDATYWFSSEENKAAFEANPEAYAPAYGGFCAFGTAMGFKFDGDPNYWKIVDDKLYLNLSAQIQERWSEDVPGFIVSADTNWTDIEDKTPEELQAQ</sequence>
<feature type="chain" id="PRO_5013391625" evidence="1">
    <location>
        <begin position="24"/>
        <end position="158"/>
    </location>
</feature>
<dbReference type="EMBL" id="FWFO01000004">
    <property type="protein sequence ID" value="SLN65400.1"/>
    <property type="molecule type" value="Genomic_DNA"/>
</dbReference>